<name>A0A0X3TZX8_9RHOB</name>
<dbReference type="Proteomes" id="UP000053690">
    <property type="component" value="Unassembled WGS sequence"/>
</dbReference>
<dbReference type="SUPFAM" id="SSF56752">
    <property type="entry name" value="D-aminoacid aminotransferase-like PLP-dependent enzymes"/>
    <property type="match status" value="1"/>
</dbReference>
<proteinExistence type="predicted"/>
<dbReference type="InterPro" id="IPR001544">
    <property type="entry name" value="Aminotrans_IV"/>
</dbReference>
<gene>
    <name evidence="1" type="ORF">AVO44_05750</name>
</gene>
<evidence type="ECO:0000313" key="2">
    <source>
        <dbReference type="Proteomes" id="UP000053690"/>
    </source>
</evidence>
<reference evidence="2" key="1">
    <citation type="submission" date="2015-12" db="EMBL/GenBank/DDBJ databases">
        <authorList>
            <person name="Zhang G."/>
            <person name="Stingl U."/>
        </authorList>
    </citation>
    <scope>NUCLEOTIDE SEQUENCE [LARGE SCALE GENOMIC DNA]</scope>
    <source>
        <strain evidence="2">ZGT108</strain>
    </source>
</reference>
<dbReference type="AlphaFoldDB" id="A0A0X3TZX8"/>
<dbReference type="STRING" id="1685378.AVO44_05750"/>
<protein>
    <submittedName>
        <fullName evidence="1">Uncharacterized protein</fullName>
    </submittedName>
</protein>
<comment type="caution">
    <text evidence="1">The sequence shown here is derived from an EMBL/GenBank/DDBJ whole genome shotgun (WGS) entry which is preliminary data.</text>
</comment>
<accession>A0A0X3TZX8</accession>
<organism evidence="1 2">
    <name type="scientific">Ruegeria profundi</name>
    <dbReference type="NCBI Taxonomy" id="1685378"/>
    <lineage>
        <taxon>Bacteria</taxon>
        <taxon>Pseudomonadati</taxon>
        <taxon>Pseudomonadota</taxon>
        <taxon>Alphaproteobacteria</taxon>
        <taxon>Rhodobacterales</taxon>
        <taxon>Roseobacteraceae</taxon>
        <taxon>Ruegeria</taxon>
    </lineage>
</organism>
<dbReference type="InterPro" id="IPR043132">
    <property type="entry name" value="BCAT-like_C"/>
</dbReference>
<sequence length="100" mass="11032">MFTQSKPGIADIPSEQLGLKVKTLPDLRWARRDIKTVQLLYPSLAKMEAKGEGCDDAWLVADGLVAEGTSNNAYIVKGDCIITRNRIERQDRVFGILAAV</sequence>
<dbReference type="GO" id="GO:0003824">
    <property type="term" value="F:catalytic activity"/>
    <property type="evidence" value="ECO:0007669"/>
    <property type="project" value="InterPro"/>
</dbReference>
<keyword evidence="2" id="KW-1185">Reference proteome</keyword>
<dbReference type="Pfam" id="PF01063">
    <property type="entry name" value="Aminotran_4"/>
    <property type="match status" value="1"/>
</dbReference>
<dbReference type="Gene3D" id="3.20.10.10">
    <property type="entry name" value="D-amino Acid Aminotransferase, subunit A, domain 2"/>
    <property type="match status" value="1"/>
</dbReference>
<dbReference type="EMBL" id="LQBP01000002">
    <property type="protein sequence ID" value="KUJ81353.1"/>
    <property type="molecule type" value="Genomic_DNA"/>
</dbReference>
<evidence type="ECO:0000313" key="1">
    <source>
        <dbReference type="EMBL" id="KUJ81353.1"/>
    </source>
</evidence>
<dbReference type="InterPro" id="IPR036038">
    <property type="entry name" value="Aminotransferase-like"/>
</dbReference>